<dbReference type="InterPro" id="IPR036412">
    <property type="entry name" value="HAD-like_sf"/>
</dbReference>
<keyword evidence="4" id="KW-0460">Magnesium</keyword>
<evidence type="ECO:0000256" key="3">
    <source>
        <dbReference type="ARBA" id="ARBA00022801"/>
    </source>
</evidence>
<dbReference type="Pfam" id="PF12710">
    <property type="entry name" value="HAD"/>
    <property type="match status" value="1"/>
</dbReference>
<evidence type="ECO:0000313" key="6">
    <source>
        <dbReference type="EMBL" id="GAB09232.1"/>
    </source>
</evidence>
<proteinExistence type="inferred from homology"/>
<keyword evidence="3" id="KW-0378">Hydrolase</keyword>
<gene>
    <name evidence="6" type="ORF">GOARA_034_00070</name>
</gene>
<dbReference type="Gene3D" id="3.40.50.1000">
    <property type="entry name" value="HAD superfamily/HAD-like"/>
    <property type="match status" value="1"/>
</dbReference>
<name>G7H057_9ACTN</name>
<evidence type="ECO:0008006" key="8">
    <source>
        <dbReference type="Google" id="ProtNLM"/>
    </source>
</evidence>
<dbReference type="NCBIfam" id="TIGR01490">
    <property type="entry name" value="HAD-SF-IB-hyp1"/>
    <property type="match status" value="1"/>
</dbReference>
<protein>
    <recommendedName>
        <fullName evidence="8">Hydrolase</fullName>
    </recommendedName>
</protein>
<comment type="caution">
    <text evidence="6">The sequence shown here is derived from an EMBL/GenBank/DDBJ whole genome shotgun (WGS) entry which is preliminary data.</text>
</comment>
<dbReference type="RefSeq" id="WP_007321309.1">
    <property type="nucleotide sequence ID" value="NZ_BAEE01000034.1"/>
</dbReference>
<evidence type="ECO:0000256" key="4">
    <source>
        <dbReference type="ARBA" id="ARBA00022842"/>
    </source>
</evidence>
<evidence type="ECO:0000256" key="5">
    <source>
        <dbReference type="SAM" id="Phobius"/>
    </source>
</evidence>
<keyword evidence="2" id="KW-0479">Metal-binding</keyword>
<keyword evidence="5" id="KW-0472">Membrane</keyword>
<keyword evidence="5" id="KW-0812">Transmembrane</keyword>
<keyword evidence="7" id="KW-1185">Reference proteome</keyword>
<sequence length="279" mass="30441">MTSAGRTAGRPRGKHRSIAAFFDLDKTVIARSSALAFTRPFYSGGLINRRSVIKSAYAQLLFTLTGADEDQVERLRAHVTDMCRGWPVDQINTIVNETLHDIVEPLVFAEATELIANHQARGHDVVLISASGMEMVEPIGEMLGVDAVRASRMAIVDGRYSGELEFYCYGEAKAEAMRELAKENGYDLAECYAYSDSITDLPMLDAVGHPTAVNPDRALRKIATGNGWPILSFDRPVGLTDRLTPSPRTLAVSAATGAGVAAIGAVFYYGWLRKRLPFN</sequence>
<dbReference type="FunFam" id="3.40.50.1000:FF:000025">
    <property type="entry name" value="HAD hydrolase, family IB"/>
    <property type="match status" value="1"/>
</dbReference>
<dbReference type="Gene3D" id="1.20.1440.100">
    <property type="entry name" value="SG protein - dephosphorylation function"/>
    <property type="match status" value="1"/>
</dbReference>
<dbReference type="STRING" id="1073574.GOARA_034_00070"/>
<feature type="transmembrane region" description="Helical" evidence="5">
    <location>
        <begin position="250"/>
        <end position="271"/>
    </location>
</feature>
<evidence type="ECO:0000256" key="1">
    <source>
        <dbReference type="ARBA" id="ARBA00009184"/>
    </source>
</evidence>
<dbReference type="InterPro" id="IPR023214">
    <property type="entry name" value="HAD_sf"/>
</dbReference>
<dbReference type="NCBIfam" id="TIGR01488">
    <property type="entry name" value="HAD-SF-IB"/>
    <property type="match status" value="1"/>
</dbReference>
<organism evidence="6 7">
    <name type="scientific">Gordonia araii NBRC 100433</name>
    <dbReference type="NCBI Taxonomy" id="1073574"/>
    <lineage>
        <taxon>Bacteria</taxon>
        <taxon>Bacillati</taxon>
        <taxon>Actinomycetota</taxon>
        <taxon>Actinomycetes</taxon>
        <taxon>Mycobacteriales</taxon>
        <taxon>Gordoniaceae</taxon>
        <taxon>Gordonia</taxon>
    </lineage>
</organism>
<dbReference type="GO" id="GO:0046872">
    <property type="term" value="F:metal ion binding"/>
    <property type="evidence" value="ECO:0007669"/>
    <property type="project" value="UniProtKB-KW"/>
</dbReference>
<dbReference type="EMBL" id="BAEE01000034">
    <property type="protein sequence ID" value="GAB09232.1"/>
    <property type="molecule type" value="Genomic_DNA"/>
</dbReference>
<comment type="similarity">
    <text evidence="1">Belongs to the HAD-like hydrolase superfamily. SerB family.</text>
</comment>
<dbReference type="PANTHER" id="PTHR43344:SF13">
    <property type="entry name" value="PHOSPHATASE RV3661-RELATED"/>
    <property type="match status" value="1"/>
</dbReference>
<reference evidence="6 7" key="1">
    <citation type="submission" date="2011-11" db="EMBL/GenBank/DDBJ databases">
        <title>Whole genome shotgun sequence of Gordonia araii NBRC 100433.</title>
        <authorList>
            <person name="Yoshida Y."/>
            <person name="Hosoyama A."/>
            <person name="Tsuchikane K."/>
            <person name="Katsumata H."/>
            <person name="Yamazaki S."/>
            <person name="Fujita N."/>
        </authorList>
    </citation>
    <scope>NUCLEOTIDE SEQUENCE [LARGE SCALE GENOMIC DNA]</scope>
    <source>
        <strain evidence="6 7">NBRC 100433</strain>
    </source>
</reference>
<dbReference type="GO" id="GO:0016787">
    <property type="term" value="F:hydrolase activity"/>
    <property type="evidence" value="ECO:0007669"/>
    <property type="project" value="UniProtKB-KW"/>
</dbReference>
<dbReference type="AlphaFoldDB" id="G7H057"/>
<dbReference type="InterPro" id="IPR006385">
    <property type="entry name" value="HAD_hydro_SerB1"/>
</dbReference>
<dbReference type="SUPFAM" id="SSF56784">
    <property type="entry name" value="HAD-like"/>
    <property type="match status" value="1"/>
</dbReference>
<dbReference type="Proteomes" id="UP000035088">
    <property type="component" value="Unassembled WGS sequence"/>
</dbReference>
<accession>G7H057</accession>
<evidence type="ECO:0000313" key="7">
    <source>
        <dbReference type="Proteomes" id="UP000035088"/>
    </source>
</evidence>
<evidence type="ECO:0000256" key="2">
    <source>
        <dbReference type="ARBA" id="ARBA00022723"/>
    </source>
</evidence>
<keyword evidence="5" id="KW-1133">Transmembrane helix</keyword>
<dbReference type="CDD" id="cd02612">
    <property type="entry name" value="HAD_PGPPase"/>
    <property type="match status" value="1"/>
</dbReference>
<dbReference type="PANTHER" id="PTHR43344">
    <property type="entry name" value="PHOSPHOSERINE PHOSPHATASE"/>
    <property type="match status" value="1"/>
</dbReference>
<dbReference type="OrthoDB" id="25607at2"/>
<dbReference type="InterPro" id="IPR050582">
    <property type="entry name" value="HAD-like_SerB"/>
</dbReference>